<sequence>MIINNETKTQSSEQKRLRRAVMMSLFTWRCAELNNETNAPMQWWDEAWPTIRNDSIGSRLYLLRQHTLTNETARQAKEHIIQALSWMTANGIVQRINVEVTRSAIDALTAKVILMLNNYSIQTIKFNNIWSDINEKNESTVFTRTD</sequence>
<dbReference type="KEGG" id="sect:A359_08160"/>
<evidence type="ECO:0000313" key="1">
    <source>
        <dbReference type="EMBL" id="AFP85182.1"/>
    </source>
</evidence>
<dbReference type="RefSeq" id="WP_014888479.1">
    <property type="nucleotide sequence ID" value="NC_018419.1"/>
</dbReference>
<dbReference type="Pfam" id="PF07409">
    <property type="entry name" value="GP46"/>
    <property type="match status" value="1"/>
</dbReference>
<organism evidence="1 2">
    <name type="scientific">secondary endosymbiont of Ctenarytaina eucalypti</name>
    <dbReference type="NCBI Taxonomy" id="1199245"/>
    <lineage>
        <taxon>Bacteria</taxon>
        <taxon>Pseudomonadati</taxon>
        <taxon>Pseudomonadota</taxon>
        <taxon>Gammaproteobacteria</taxon>
        <taxon>Enterobacterales</taxon>
        <taxon>Enterobacteriaceae</taxon>
        <taxon>aphid secondary symbionts</taxon>
    </lineage>
</organism>
<dbReference type="OrthoDB" id="5677166at2"/>
<dbReference type="AlphaFoldDB" id="J3TFU6"/>
<gene>
    <name evidence="1" type="ORF">A359_08160</name>
</gene>
<name>J3TFU6_9ENTR</name>
<keyword evidence="2" id="KW-1185">Reference proteome</keyword>
<dbReference type="InterPro" id="IPR010877">
    <property type="entry name" value="Phage_Mu_Gp46"/>
</dbReference>
<dbReference type="EMBL" id="CP003546">
    <property type="protein sequence ID" value="AFP85182.1"/>
    <property type="molecule type" value="Genomic_DNA"/>
</dbReference>
<proteinExistence type="predicted"/>
<dbReference type="Proteomes" id="UP000003936">
    <property type="component" value="Chromosome"/>
</dbReference>
<protein>
    <submittedName>
        <fullName evidence="1">Mu-like prophage protein gp46</fullName>
    </submittedName>
</protein>
<evidence type="ECO:0000313" key="2">
    <source>
        <dbReference type="Proteomes" id="UP000003936"/>
    </source>
</evidence>
<dbReference type="HOGENOM" id="CLU_119472_1_0_6"/>
<reference evidence="1 2" key="1">
    <citation type="journal article" date="2012" name="Mol. Biol. Evol.">
        <title>Genome reduction and co-evolution between the primary and secondary bacterial symbionts of psyllids.</title>
        <authorList>
            <person name="Sloan D.B."/>
            <person name="Moran N.A."/>
        </authorList>
    </citation>
    <scope>NUCLEOTIDE SEQUENCE [LARGE SCALE GENOMIC DNA]</scope>
    <source>
        <strain evidence="1">Ceuc_S</strain>
    </source>
</reference>
<accession>J3TFU6</accession>